<dbReference type="EC" id="3.1.3.16" evidence="3"/>
<dbReference type="Gene3D" id="3.60.40.10">
    <property type="entry name" value="PPM-type phosphatase domain"/>
    <property type="match status" value="1"/>
</dbReference>
<dbReference type="RefSeq" id="WP_204418024.1">
    <property type="nucleotide sequence ID" value="NZ_JAFBED010000006.1"/>
</dbReference>
<gene>
    <name evidence="3" type="ORF">JOC95_003125</name>
</gene>
<feature type="transmembrane region" description="Helical" evidence="1">
    <location>
        <begin position="279"/>
        <end position="300"/>
    </location>
</feature>
<dbReference type="EMBL" id="JAFBED010000006">
    <property type="protein sequence ID" value="MBM7621252.1"/>
    <property type="molecule type" value="Genomic_DNA"/>
</dbReference>
<keyword evidence="1" id="KW-1133">Transmembrane helix</keyword>
<dbReference type="CDD" id="cd00143">
    <property type="entry name" value="PP2Cc"/>
    <property type="match status" value="1"/>
</dbReference>
<proteinExistence type="predicted"/>
<comment type="caution">
    <text evidence="3">The sequence shown here is derived from an EMBL/GenBank/DDBJ whole genome shotgun (WGS) entry which is preliminary data.</text>
</comment>
<dbReference type="SUPFAM" id="SSF81606">
    <property type="entry name" value="PP2C-like"/>
    <property type="match status" value="1"/>
</dbReference>
<dbReference type="PANTHER" id="PTHR13832:SF827">
    <property type="entry name" value="PROTEIN PHOSPHATASE 1L"/>
    <property type="match status" value="1"/>
</dbReference>
<dbReference type="Proteomes" id="UP000737402">
    <property type="component" value="Unassembled WGS sequence"/>
</dbReference>
<accession>A0ABS2P2R3</accession>
<dbReference type="InterPro" id="IPR036457">
    <property type="entry name" value="PPM-type-like_dom_sf"/>
</dbReference>
<keyword evidence="3" id="KW-0378">Hydrolase</keyword>
<evidence type="ECO:0000313" key="4">
    <source>
        <dbReference type="Proteomes" id="UP000737402"/>
    </source>
</evidence>
<evidence type="ECO:0000259" key="2">
    <source>
        <dbReference type="PROSITE" id="PS51746"/>
    </source>
</evidence>
<evidence type="ECO:0000256" key="1">
    <source>
        <dbReference type="SAM" id="Phobius"/>
    </source>
</evidence>
<evidence type="ECO:0000313" key="3">
    <source>
        <dbReference type="EMBL" id="MBM7621252.1"/>
    </source>
</evidence>
<dbReference type="InterPro" id="IPR001932">
    <property type="entry name" value="PPM-type_phosphatase-like_dom"/>
</dbReference>
<dbReference type="PANTHER" id="PTHR13832">
    <property type="entry name" value="PROTEIN PHOSPHATASE 2C"/>
    <property type="match status" value="1"/>
</dbReference>
<dbReference type="SMART" id="SM00332">
    <property type="entry name" value="PP2Cc"/>
    <property type="match status" value="1"/>
</dbReference>
<sequence>MYIIPDNAQHIGGREQQEDSFGFSAFDQEDLIQKRGYLAIVADGMGGMTAGREASGIAVQAFLQYYQDLSVKGSIPHLLRASVLYANEMVCRFAESVGLEDMVGTTLVAAVIKEHHLYWISVGDSRIYLFRNQELIQLTEDHVYENELLEGVARGKLSKEDVEEDPQKDALTSYVGLQALSDLDVNVKPFPLEAGDRILLCSDGVYGYLSEREMIESLKESRKDVCQSIIQKVLAQAHPYQDNATVAILNVHEEAVLAPVQLMEGTQRNHPVPSRKKKILQLMLTFLVLVIVCGGGYFGYVSWVGTDKYKDWIPDKWDFFNQEKEKKEGEN</sequence>
<keyword evidence="1" id="KW-0472">Membrane</keyword>
<dbReference type="GO" id="GO:0004722">
    <property type="term" value="F:protein serine/threonine phosphatase activity"/>
    <property type="evidence" value="ECO:0007669"/>
    <property type="project" value="UniProtKB-EC"/>
</dbReference>
<protein>
    <submittedName>
        <fullName evidence="3">Protein phosphatase</fullName>
        <ecNumber evidence="3">3.1.3.16</ecNumber>
    </submittedName>
</protein>
<keyword evidence="1" id="KW-0812">Transmembrane</keyword>
<organism evidence="3 4">
    <name type="scientific">Sutcliffiella tianshenii</name>
    <dbReference type="NCBI Taxonomy" id="1463404"/>
    <lineage>
        <taxon>Bacteria</taxon>
        <taxon>Bacillati</taxon>
        <taxon>Bacillota</taxon>
        <taxon>Bacilli</taxon>
        <taxon>Bacillales</taxon>
        <taxon>Bacillaceae</taxon>
        <taxon>Sutcliffiella</taxon>
    </lineage>
</organism>
<dbReference type="InterPro" id="IPR015655">
    <property type="entry name" value="PP2C"/>
</dbReference>
<reference evidence="3 4" key="1">
    <citation type="submission" date="2021-01" db="EMBL/GenBank/DDBJ databases">
        <title>Genomic Encyclopedia of Type Strains, Phase IV (KMG-IV): sequencing the most valuable type-strain genomes for metagenomic binning, comparative biology and taxonomic classification.</title>
        <authorList>
            <person name="Goeker M."/>
        </authorList>
    </citation>
    <scope>NUCLEOTIDE SEQUENCE [LARGE SCALE GENOMIC DNA]</scope>
    <source>
        <strain evidence="3 4">DSM 25879</strain>
    </source>
</reference>
<keyword evidence="4" id="KW-1185">Reference proteome</keyword>
<dbReference type="SMART" id="SM00331">
    <property type="entry name" value="PP2C_SIG"/>
    <property type="match status" value="1"/>
</dbReference>
<feature type="domain" description="PPM-type phosphatase" evidence="2">
    <location>
        <begin position="10"/>
        <end position="251"/>
    </location>
</feature>
<dbReference type="PROSITE" id="PS51746">
    <property type="entry name" value="PPM_2"/>
    <property type="match status" value="1"/>
</dbReference>
<dbReference type="Pfam" id="PF13672">
    <property type="entry name" value="PP2C_2"/>
    <property type="match status" value="1"/>
</dbReference>
<name>A0ABS2P2R3_9BACI</name>